<evidence type="ECO:0000313" key="1">
    <source>
        <dbReference type="EMBL" id="MBO1926232.1"/>
    </source>
</evidence>
<dbReference type="RefSeq" id="WP_208146777.1">
    <property type="nucleotide sequence ID" value="NZ_JAGETV010000002.1"/>
</dbReference>
<keyword evidence="2" id="KW-1185">Reference proteome</keyword>
<proteinExistence type="predicted"/>
<comment type="caution">
    <text evidence="1">The sequence shown here is derived from an EMBL/GenBank/DDBJ whole genome shotgun (WGS) entry which is preliminary data.</text>
</comment>
<name>A0ABS3Q1N5_9GAMM</name>
<dbReference type="InterPro" id="IPR031552">
    <property type="entry name" value="ParE-like_toxin"/>
</dbReference>
<dbReference type="SUPFAM" id="SSF143011">
    <property type="entry name" value="RelE-like"/>
    <property type="match status" value="1"/>
</dbReference>
<dbReference type="Pfam" id="PF15781">
    <property type="entry name" value="ParE-like_toxin"/>
    <property type="match status" value="1"/>
</dbReference>
<evidence type="ECO:0000313" key="2">
    <source>
        <dbReference type="Proteomes" id="UP000664835"/>
    </source>
</evidence>
<accession>A0ABS3Q1N5</accession>
<sequence length="89" mass="10644">MEILQKPTFKRAYKKLYPNQRKSVNEAIKQIISDPQLGTEKKGDLQKVFVYKFDCVNQQYLLAYEWDEKSRTLLMLGVHENFYRNLKAL</sequence>
<dbReference type="InterPro" id="IPR035093">
    <property type="entry name" value="RelE/ParE_toxin_dom_sf"/>
</dbReference>
<gene>
    <name evidence="1" type="ORF">J3998_01475</name>
</gene>
<organism evidence="1 2">
    <name type="scientific">Thiomicrorhabdus marina</name>
    <dbReference type="NCBI Taxonomy" id="2818442"/>
    <lineage>
        <taxon>Bacteria</taxon>
        <taxon>Pseudomonadati</taxon>
        <taxon>Pseudomonadota</taxon>
        <taxon>Gammaproteobacteria</taxon>
        <taxon>Thiotrichales</taxon>
        <taxon>Piscirickettsiaceae</taxon>
        <taxon>Thiomicrorhabdus</taxon>
    </lineage>
</organism>
<protein>
    <submittedName>
        <fullName evidence="1">Type II toxin-antitoxin system RelE/ParE family toxin</fullName>
    </submittedName>
</protein>
<dbReference type="EMBL" id="JAGETV010000002">
    <property type="protein sequence ID" value="MBO1926232.1"/>
    <property type="molecule type" value="Genomic_DNA"/>
</dbReference>
<dbReference type="Proteomes" id="UP000664835">
    <property type="component" value="Unassembled WGS sequence"/>
</dbReference>
<reference evidence="1 2" key="1">
    <citation type="submission" date="2021-03" db="EMBL/GenBank/DDBJ databases">
        <title>Thiomicrorhabdus sp.nov.,novel sulfur-oxidizing bacteria isolated from coastal sediment.</title>
        <authorList>
            <person name="Liu X."/>
        </authorList>
    </citation>
    <scope>NUCLEOTIDE SEQUENCE [LARGE SCALE GENOMIC DNA]</scope>
    <source>
        <strain evidence="1 2">6S2-11</strain>
    </source>
</reference>
<dbReference type="Gene3D" id="3.30.2310.20">
    <property type="entry name" value="RelE-like"/>
    <property type="match status" value="1"/>
</dbReference>